<keyword evidence="4" id="KW-1185">Reference proteome</keyword>
<comment type="caution">
    <text evidence="3">The sequence shown here is derived from an EMBL/GenBank/DDBJ whole genome shotgun (WGS) entry which is preliminary data.</text>
</comment>
<evidence type="ECO:0000313" key="3">
    <source>
        <dbReference type="EMBL" id="MPC81711.1"/>
    </source>
</evidence>
<reference evidence="3 4" key="1">
    <citation type="submission" date="2019-05" db="EMBL/GenBank/DDBJ databases">
        <title>Another draft genome of Portunus trituberculatus and its Hox gene families provides insights of decapod evolution.</title>
        <authorList>
            <person name="Jeong J.-H."/>
            <person name="Song I."/>
            <person name="Kim S."/>
            <person name="Choi T."/>
            <person name="Kim D."/>
            <person name="Ryu S."/>
            <person name="Kim W."/>
        </authorList>
    </citation>
    <scope>NUCLEOTIDE SEQUENCE [LARGE SCALE GENOMIC DNA]</scope>
    <source>
        <tissue evidence="3">Muscle</tissue>
    </source>
</reference>
<sequence>MFRKNEEKYGVTTSYTPEMEGYTTPLFKLNTPEYREREAKASRIAAEIEKSPTTQVRLDAENGDEEDKFSAVIRPGEQGGKYIPPMMRKKNQNGGKAQRATPPPTGARYNSHGSSNPPTPTSPYPGPPPSGSAGHSPVGVGGTPPTYQTQQPPQPLPNHAPAPAQHPPIHRNNSHGPHHSHGPDTKVNGDAKTGYASRIFLGSQTHAQATLHVIFTLLGYLHFFLTAEVICRCCTMTDPIHSCICVGELATGTLNVVVPINVLITAFHSSVCNLSSALQMSVFA</sequence>
<feature type="compositionally biased region" description="Pro residues" evidence="1">
    <location>
        <begin position="152"/>
        <end position="166"/>
    </location>
</feature>
<feature type="domain" description="LsmAD" evidence="2">
    <location>
        <begin position="9"/>
        <end position="75"/>
    </location>
</feature>
<dbReference type="EMBL" id="VSRR010057747">
    <property type="protein sequence ID" value="MPC81711.1"/>
    <property type="molecule type" value="Genomic_DNA"/>
</dbReference>
<dbReference type="GO" id="GO:0034063">
    <property type="term" value="P:stress granule assembly"/>
    <property type="evidence" value="ECO:0007669"/>
    <property type="project" value="TreeGrafter"/>
</dbReference>
<dbReference type="GO" id="GO:0003729">
    <property type="term" value="F:mRNA binding"/>
    <property type="evidence" value="ECO:0007669"/>
    <property type="project" value="TreeGrafter"/>
</dbReference>
<dbReference type="OrthoDB" id="2275718at2759"/>
<gene>
    <name evidence="3" type="primary">Atxn2l</name>
    <name evidence="3" type="ORF">E2C01_076342</name>
</gene>
<accession>A0A5B7I8I2</accession>
<dbReference type="SMART" id="SM01272">
    <property type="entry name" value="LsmAD"/>
    <property type="match status" value="1"/>
</dbReference>
<feature type="region of interest" description="Disordered" evidence="1">
    <location>
        <begin position="38"/>
        <end position="190"/>
    </location>
</feature>
<organism evidence="3 4">
    <name type="scientific">Portunus trituberculatus</name>
    <name type="common">Swimming crab</name>
    <name type="synonym">Neptunus trituberculatus</name>
    <dbReference type="NCBI Taxonomy" id="210409"/>
    <lineage>
        <taxon>Eukaryota</taxon>
        <taxon>Metazoa</taxon>
        <taxon>Ecdysozoa</taxon>
        <taxon>Arthropoda</taxon>
        <taxon>Crustacea</taxon>
        <taxon>Multicrustacea</taxon>
        <taxon>Malacostraca</taxon>
        <taxon>Eumalacostraca</taxon>
        <taxon>Eucarida</taxon>
        <taxon>Decapoda</taxon>
        <taxon>Pleocyemata</taxon>
        <taxon>Brachyura</taxon>
        <taxon>Eubrachyura</taxon>
        <taxon>Portunoidea</taxon>
        <taxon>Portunidae</taxon>
        <taxon>Portuninae</taxon>
        <taxon>Portunus</taxon>
    </lineage>
</organism>
<protein>
    <submittedName>
        <fullName evidence="3">Ataxin-2-like protein</fullName>
    </submittedName>
</protein>
<dbReference type="Pfam" id="PF06741">
    <property type="entry name" value="LsmAD"/>
    <property type="match status" value="1"/>
</dbReference>
<dbReference type="Proteomes" id="UP000324222">
    <property type="component" value="Unassembled WGS sequence"/>
</dbReference>
<dbReference type="InterPro" id="IPR009604">
    <property type="entry name" value="LsmAD_domain"/>
</dbReference>
<dbReference type="InterPro" id="IPR045117">
    <property type="entry name" value="ATXN2-like"/>
</dbReference>
<evidence type="ECO:0000256" key="1">
    <source>
        <dbReference type="SAM" id="MobiDB-lite"/>
    </source>
</evidence>
<dbReference type="PANTHER" id="PTHR12854:SF7">
    <property type="entry name" value="ATAXIN-2 HOMOLOG"/>
    <property type="match status" value="1"/>
</dbReference>
<feature type="compositionally biased region" description="Basic and acidic residues" evidence="1">
    <location>
        <begin position="38"/>
        <end position="50"/>
    </location>
</feature>
<evidence type="ECO:0000259" key="2">
    <source>
        <dbReference type="SMART" id="SM01272"/>
    </source>
</evidence>
<dbReference type="GO" id="GO:0010494">
    <property type="term" value="C:cytoplasmic stress granule"/>
    <property type="evidence" value="ECO:0007669"/>
    <property type="project" value="TreeGrafter"/>
</dbReference>
<evidence type="ECO:0000313" key="4">
    <source>
        <dbReference type="Proteomes" id="UP000324222"/>
    </source>
</evidence>
<feature type="compositionally biased region" description="Basic residues" evidence="1">
    <location>
        <begin position="168"/>
        <end position="180"/>
    </location>
</feature>
<feature type="compositionally biased region" description="Pro residues" evidence="1">
    <location>
        <begin position="117"/>
        <end position="130"/>
    </location>
</feature>
<feature type="compositionally biased region" description="Low complexity" evidence="1">
    <location>
        <begin position="131"/>
        <end position="151"/>
    </location>
</feature>
<dbReference type="PANTHER" id="PTHR12854">
    <property type="entry name" value="ATAXIN 2-RELATED"/>
    <property type="match status" value="1"/>
</dbReference>
<name>A0A5B7I8I2_PORTR</name>
<proteinExistence type="predicted"/>
<dbReference type="AlphaFoldDB" id="A0A5B7I8I2"/>